<evidence type="ECO:0000313" key="3">
    <source>
        <dbReference type="EMBL" id="KAJ6778674.1"/>
    </source>
</evidence>
<feature type="domain" description="DUF7780" evidence="2">
    <location>
        <begin position="160"/>
        <end position="467"/>
    </location>
</feature>
<dbReference type="InterPro" id="IPR056682">
    <property type="entry name" value="DUF7780"/>
</dbReference>
<dbReference type="Proteomes" id="UP001151752">
    <property type="component" value="Chromosome 16"/>
</dbReference>
<keyword evidence="4" id="KW-1185">Reference proteome</keyword>
<name>A0A9Q0X4N8_9ROSI</name>
<accession>A0A9Q0X4N8</accession>
<proteinExistence type="predicted"/>
<feature type="transmembrane region" description="Helical" evidence="1">
    <location>
        <begin position="82"/>
        <end position="102"/>
    </location>
</feature>
<protein>
    <recommendedName>
        <fullName evidence="2">DUF7780 domain-containing protein</fullName>
    </recommendedName>
</protein>
<dbReference type="AlphaFoldDB" id="A0A9Q0X4N8"/>
<comment type="caution">
    <text evidence="3">The sequence shown here is derived from an EMBL/GenBank/DDBJ whole genome shotgun (WGS) entry which is preliminary data.</text>
</comment>
<gene>
    <name evidence="3" type="ORF">OIU74_002460</name>
</gene>
<keyword evidence="1" id="KW-0472">Membrane</keyword>
<dbReference type="EMBL" id="JAPFFM010000001">
    <property type="protein sequence ID" value="KAJ6778674.1"/>
    <property type="molecule type" value="Genomic_DNA"/>
</dbReference>
<sequence length="524" mass="58417">MGIMAKAKSSKNSSENWGMGLLLVFFPEDTSSATTAADATVPFCPSPSSTSSLATESPNCNSSKIIKRTNSNNPIITKTQSTISICALLLFLSLLLFTLSTFEPAIPNPSTTIINKTPRRLFSQKPQNKLKPTNTSCFSLFSRTFWPKDDRRSEKFRSLFALQGMGKLYRRGTRAMSDLVVAHVIEETNEAEFRLFLRVLHRSGLTARADVVFVFPSSLFATKFESLIQEENDSFWKLVNYYRQLNRTSHDSVSASNFDVNQFLKSGKKQMGEPLWGKRIRVDGNGNSSESGEGEGELNLLSYGSVVGFEASELDPENSLAGFLDHVPMSLRRWACYPMLLGRVRRNFKHLMLVDVKKVIFLRDPLGRVRNRSPESVYIRIKQESCSNKHGRKNSEKTQSNCQVNSAMLMGGTRGIRRLSSAMLTEIARAAMQHKKKSSVTESGILTQLVGKVHMLKNIDLITSTESIPGMSSLTVSNSSLWNNFSIIQLGGNGNGNGNYDMINSIIIKQICSWEVESSVYRDC</sequence>
<dbReference type="PANTHER" id="PTHR34960:SF1">
    <property type="entry name" value="EMB|CAB68146.1-RELATED"/>
    <property type="match status" value="1"/>
</dbReference>
<keyword evidence="1" id="KW-1133">Transmembrane helix</keyword>
<dbReference type="Pfam" id="PF25002">
    <property type="entry name" value="DUF7780"/>
    <property type="match status" value="1"/>
</dbReference>
<evidence type="ECO:0000256" key="1">
    <source>
        <dbReference type="SAM" id="Phobius"/>
    </source>
</evidence>
<reference evidence="3" key="1">
    <citation type="submission" date="2022-11" db="EMBL/GenBank/DDBJ databases">
        <authorList>
            <person name="Hyden B.L."/>
            <person name="Feng K."/>
            <person name="Yates T."/>
            <person name="Jawdy S."/>
            <person name="Smart L.B."/>
            <person name="Muchero W."/>
        </authorList>
    </citation>
    <scope>NUCLEOTIDE SEQUENCE</scope>
    <source>
        <tissue evidence="3">Shoot tip</tissue>
    </source>
</reference>
<evidence type="ECO:0000313" key="4">
    <source>
        <dbReference type="Proteomes" id="UP001151752"/>
    </source>
</evidence>
<dbReference type="PANTHER" id="PTHR34960">
    <property type="entry name" value="EMB|CAB68146.1-RELATED"/>
    <property type="match status" value="1"/>
</dbReference>
<evidence type="ECO:0000259" key="2">
    <source>
        <dbReference type="Pfam" id="PF25002"/>
    </source>
</evidence>
<organism evidence="3 4">
    <name type="scientific">Salix koriyanagi</name>
    <dbReference type="NCBI Taxonomy" id="2511006"/>
    <lineage>
        <taxon>Eukaryota</taxon>
        <taxon>Viridiplantae</taxon>
        <taxon>Streptophyta</taxon>
        <taxon>Embryophyta</taxon>
        <taxon>Tracheophyta</taxon>
        <taxon>Spermatophyta</taxon>
        <taxon>Magnoliopsida</taxon>
        <taxon>eudicotyledons</taxon>
        <taxon>Gunneridae</taxon>
        <taxon>Pentapetalae</taxon>
        <taxon>rosids</taxon>
        <taxon>fabids</taxon>
        <taxon>Malpighiales</taxon>
        <taxon>Salicaceae</taxon>
        <taxon>Saliceae</taxon>
        <taxon>Salix</taxon>
    </lineage>
</organism>
<keyword evidence="1" id="KW-0812">Transmembrane</keyword>
<reference evidence="3" key="2">
    <citation type="journal article" date="2023" name="Int. J. Mol. Sci.">
        <title>De Novo Assembly and Annotation of 11 Diverse Shrub Willow (Salix) Genomes Reveals Novel Gene Organization in Sex-Linked Regions.</title>
        <authorList>
            <person name="Hyden B."/>
            <person name="Feng K."/>
            <person name="Yates T.B."/>
            <person name="Jawdy S."/>
            <person name="Cereghino C."/>
            <person name="Smart L.B."/>
            <person name="Muchero W."/>
        </authorList>
    </citation>
    <scope>NUCLEOTIDE SEQUENCE</scope>
    <source>
        <tissue evidence="3">Shoot tip</tissue>
    </source>
</reference>